<protein>
    <recommendedName>
        <fullName evidence="10">ZZ-type domain-containing protein</fullName>
    </recommendedName>
</protein>
<evidence type="ECO:0000256" key="1">
    <source>
        <dbReference type="ARBA" id="ARBA00004245"/>
    </source>
</evidence>
<keyword evidence="8" id="KW-0206">Cytoskeleton</keyword>
<evidence type="ECO:0000259" key="10">
    <source>
        <dbReference type="PROSITE" id="PS50135"/>
    </source>
</evidence>
<dbReference type="GO" id="GO:0008270">
    <property type="term" value="F:zinc ion binding"/>
    <property type="evidence" value="ECO:0007669"/>
    <property type="project" value="UniProtKB-KW"/>
</dbReference>
<dbReference type="Gene3D" id="1.10.238.10">
    <property type="entry name" value="EF-hand"/>
    <property type="match status" value="1"/>
</dbReference>
<keyword evidence="4" id="KW-0479">Metal-binding</keyword>
<dbReference type="GO" id="GO:0045202">
    <property type="term" value="C:synapse"/>
    <property type="evidence" value="ECO:0007669"/>
    <property type="project" value="GOC"/>
</dbReference>
<dbReference type="Gene3D" id="3.30.60.90">
    <property type="match status" value="1"/>
</dbReference>
<feature type="domain" description="ZZ-type" evidence="10">
    <location>
        <begin position="133"/>
        <end position="189"/>
    </location>
</feature>
<keyword evidence="5 9" id="KW-0863">Zinc-finger</keyword>
<comment type="subcellular location">
    <subcellularLocation>
        <location evidence="2">Cell membrane</location>
        <topology evidence="2">Peripheral membrane protein</topology>
        <orientation evidence="2">Cytoplasmic side</orientation>
    </subcellularLocation>
    <subcellularLocation>
        <location evidence="1">Cytoplasm</location>
        <location evidence="1">Cytoskeleton</location>
    </subcellularLocation>
</comment>
<dbReference type="AlphaFoldDB" id="A0A7T8QUW4"/>
<evidence type="ECO:0000256" key="3">
    <source>
        <dbReference type="ARBA" id="ARBA00022490"/>
    </source>
</evidence>
<organism evidence="11 12">
    <name type="scientific">Caligus rogercresseyi</name>
    <name type="common">Sea louse</name>
    <dbReference type="NCBI Taxonomy" id="217165"/>
    <lineage>
        <taxon>Eukaryota</taxon>
        <taxon>Metazoa</taxon>
        <taxon>Ecdysozoa</taxon>
        <taxon>Arthropoda</taxon>
        <taxon>Crustacea</taxon>
        <taxon>Multicrustacea</taxon>
        <taxon>Hexanauplia</taxon>
        <taxon>Copepoda</taxon>
        <taxon>Siphonostomatoida</taxon>
        <taxon>Caligidae</taxon>
        <taxon>Caligus</taxon>
    </lineage>
</organism>
<evidence type="ECO:0000313" key="11">
    <source>
        <dbReference type="EMBL" id="QQP55957.1"/>
    </source>
</evidence>
<dbReference type="InterPro" id="IPR050774">
    <property type="entry name" value="KCMF1/Dystrophin"/>
</dbReference>
<sequence length="444" mass="51154">RLPGSTGYLRRRGEDSLRVGHLKTFLVLLAEGILRDKLAYLFRQSAHSNANHCLSRTDLRDHLRALIKFPQYFQEAVSFGPQWIESAVASCFALQPRSDFINEEVYLRWQLMEPQLLVWLPTFYRQTSSSGIRHGIRCSNCRTQEIIGLRYQCLRCLNYNTCQHCFFLGHVSGGHKVHHPMQEYTYRSTRRDETLAFLKKLSNNLKKRNSRDIRSRYLRASKEELEEVGEEKSSGFHSEISLDKPRRLPDTAHSRKKEVKSVFSHIIRRKLFTSVRKQLDQLKALLDTLFNESLPNQCEPALLGSTPLAAPLQSRRKPRHHLEINKLPQIDLSPIVRQPNNDFTSIVQIQHSDLKSSISCQDISSLLSKEEDEMVILTKQDYGSGGGEKSEAEILSEEEIQSLMGRLENVFKSIQDSPKENNNNNTTNKKKTIVSHLIPEYALK</sequence>
<dbReference type="InterPro" id="IPR011992">
    <property type="entry name" value="EF-hand-dom_pair"/>
</dbReference>
<evidence type="ECO:0000256" key="8">
    <source>
        <dbReference type="ARBA" id="ARBA00023212"/>
    </source>
</evidence>
<evidence type="ECO:0000256" key="4">
    <source>
        <dbReference type="ARBA" id="ARBA00022723"/>
    </source>
</evidence>
<dbReference type="EMBL" id="CP045890">
    <property type="protein sequence ID" value="QQP55957.1"/>
    <property type="molecule type" value="Genomic_DNA"/>
</dbReference>
<keyword evidence="12" id="KW-1185">Reference proteome</keyword>
<evidence type="ECO:0000256" key="5">
    <source>
        <dbReference type="ARBA" id="ARBA00022771"/>
    </source>
</evidence>
<evidence type="ECO:0000256" key="2">
    <source>
        <dbReference type="ARBA" id="ARBA00004413"/>
    </source>
</evidence>
<dbReference type="GO" id="GO:0005886">
    <property type="term" value="C:plasma membrane"/>
    <property type="evidence" value="ECO:0007669"/>
    <property type="project" value="TreeGrafter"/>
</dbReference>
<dbReference type="GO" id="GO:0046716">
    <property type="term" value="P:muscle cell cellular homeostasis"/>
    <property type="evidence" value="ECO:0007669"/>
    <property type="project" value="UniProtKB-ARBA"/>
</dbReference>
<keyword evidence="3" id="KW-0963">Cytoplasm</keyword>
<dbReference type="PROSITE" id="PS50135">
    <property type="entry name" value="ZF_ZZ_2"/>
    <property type="match status" value="1"/>
</dbReference>
<dbReference type="InterPro" id="IPR015154">
    <property type="entry name" value="EF-hand_dom_typ2"/>
</dbReference>
<evidence type="ECO:0000256" key="7">
    <source>
        <dbReference type="ARBA" id="ARBA00022837"/>
    </source>
</evidence>
<evidence type="ECO:0000313" key="12">
    <source>
        <dbReference type="Proteomes" id="UP000595437"/>
    </source>
</evidence>
<dbReference type="InterPro" id="IPR000433">
    <property type="entry name" value="Znf_ZZ"/>
</dbReference>
<dbReference type="GO" id="GO:0099536">
    <property type="term" value="P:synaptic signaling"/>
    <property type="evidence" value="ECO:0007669"/>
    <property type="project" value="TreeGrafter"/>
</dbReference>
<dbReference type="PANTHER" id="PTHR12268">
    <property type="entry name" value="E3 UBIQUITIN-PROTEIN LIGASE KCMF1"/>
    <property type="match status" value="1"/>
</dbReference>
<keyword evidence="6" id="KW-0862">Zinc</keyword>
<evidence type="ECO:0000256" key="9">
    <source>
        <dbReference type="PROSITE-ProRule" id="PRU00228"/>
    </source>
</evidence>
<keyword evidence="7" id="KW-0106">Calcium</keyword>
<dbReference type="SMART" id="SM00291">
    <property type="entry name" value="ZnF_ZZ"/>
    <property type="match status" value="1"/>
</dbReference>
<name>A0A7T8QUW4_CALRO</name>
<dbReference type="GO" id="GO:0050804">
    <property type="term" value="P:modulation of chemical synaptic transmission"/>
    <property type="evidence" value="ECO:0007669"/>
    <property type="project" value="UniProtKB-ARBA"/>
</dbReference>
<evidence type="ECO:0000256" key="6">
    <source>
        <dbReference type="ARBA" id="ARBA00022833"/>
    </source>
</evidence>
<gene>
    <name evidence="11" type="ORF">FKW44_000462</name>
</gene>
<proteinExistence type="predicted"/>
<dbReference type="Pfam" id="PF00569">
    <property type="entry name" value="ZZ"/>
    <property type="match status" value="1"/>
</dbReference>
<feature type="non-terminal residue" evidence="11">
    <location>
        <position position="1"/>
    </location>
</feature>
<dbReference type="PANTHER" id="PTHR12268:SF14">
    <property type="entry name" value="DYSTROPHIN-1"/>
    <property type="match status" value="1"/>
</dbReference>
<dbReference type="SUPFAM" id="SSF47473">
    <property type="entry name" value="EF-hand"/>
    <property type="match status" value="1"/>
</dbReference>
<dbReference type="SUPFAM" id="SSF57850">
    <property type="entry name" value="RING/U-box"/>
    <property type="match status" value="1"/>
</dbReference>
<dbReference type="InterPro" id="IPR043145">
    <property type="entry name" value="Znf_ZZ_sf"/>
</dbReference>
<dbReference type="Proteomes" id="UP000595437">
    <property type="component" value="Chromosome 1"/>
</dbReference>
<reference evidence="12" key="1">
    <citation type="submission" date="2021-01" db="EMBL/GenBank/DDBJ databases">
        <title>Caligus Genome Assembly.</title>
        <authorList>
            <person name="Gallardo-Escarate C."/>
        </authorList>
    </citation>
    <scope>NUCLEOTIDE SEQUENCE [LARGE SCALE GENOMIC DNA]</scope>
</reference>
<accession>A0A7T8QUW4</accession>
<dbReference type="OrthoDB" id="10014385at2759"/>
<dbReference type="Pfam" id="PF09069">
    <property type="entry name" value="EF-hand_3"/>
    <property type="match status" value="1"/>
</dbReference>